<reference evidence="1 2" key="1">
    <citation type="journal article" date="2013" name="PLoS Genet.">
        <title>Comparative genome structure, secondary metabolite, and effector coding capacity across Cochliobolus pathogens.</title>
        <authorList>
            <person name="Condon B.J."/>
            <person name="Leng Y."/>
            <person name="Wu D."/>
            <person name="Bushley K.E."/>
            <person name="Ohm R.A."/>
            <person name="Otillar R."/>
            <person name="Martin J."/>
            <person name="Schackwitz W."/>
            <person name="Grimwood J."/>
            <person name="MohdZainudin N."/>
            <person name="Xue C."/>
            <person name="Wang R."/>
            <person name="Manning V.A."/>
            <person name="Dhillon B."/>
            <person name="Tu Z.J."/>
            <person name="Steffenson B.J."/>
            <person name="Salamov A."/>
            <person name="Sun H."/>
            <person name="Lowry S."/>
            <person name="LaButti K."/>
            <person name="Han J."/>
            <person name="Copeland A."/>
            <person name="Lindquist E."/>
            <person name="Barry K."/>
            <person name="Schmutz J."/>
            <person name="Baker S.E."/>
            <person name="Ciuffetti L.M."/>
            <person name="Grigoriev I.V."/>
            <person name="Zhong S."/>
            <person name="Turgeon B.G."/>
        </authorList>
    </citation>
    <scope>NUCLEOTIDE SEQUENCE [LARGE SCALE GENOMIC DNA]</scope>
    <source>
        <strain evidence="1 2">FI3</strain>
    </source>
</reference>
<dbReference type="SUPFAM" id="SSF53335">
    <property type="entry name" value="S-adenosyl-L-methionine-dependent methyltransferases"/>
    <property type="match status" value="1"/>
</dbReference>
<evidence type="ECO:0008006" key="3">
    <source>
        <dbReference type="Google" id="ProtNLM"/>
    </source>
</evidence>
<dbReference type="Proteomes" id="UP000054337">
    <property type="component" value="Unassembled WGS sequence"/>
</dbReference>
<proteinExistence type="predicted"/>
<dbReference type="GeneID" id="26250929"/>
<dbReference type="Gene3D" id="3.40.50.150">
    <property type="entry name" value="Vaccinia Virus protein VP39"/>
    <property type="match status" value="1"/>
</dbReference>
<dbReference type="HOGENOM" id="CLU_035427_0_0_1"/>
<dbReference type="OrthoDB" id="66144at2759"/>
<protein>
    <recommendedName>
        <fullName evidence="3">Methyltransferase domain-containing protein</fullName>
    </recommendedName>
</protein>
<organism evidence="1 2">
    <name type="scientific">Bipolaris victoriae (strain FI3)</name>
    <name type="common">Victoria blight of oats agent</name>
    <name type="synonym">Cochliobolus victoriae</name>
    <dbReference type="NCBI Taxonomy" id="930091"/>
    <lineage>
        <taxon>Eukaryota</taxon>
        <taxon>Fungi</taxon>
        <taxon>Dikarya</taxon>
        <taxon>Ascomycota</taxon>
        <taxon>Pezizomycotina</taxon>
        <taxon>Dothideomycetes</taxon>
        <taxon>Pleosporomycetidae</taxon>
        <taxon>Pleosporales</taxon>
        <taxon>Pleosporineae</taxon>
        <taxon>Pleosporaceae</taxon>
        <taxon>Bipolaris</taxon>
    </lineage>
</organism>
<gene>
    <name evidence="1" type="ORF">COCVIDRAFT_116484</name>
</gene>
<sequence>MKICVVTPSSASGAEAKVQPDLASYINGEVHSVQTREIRKEHAIEDIDELEIGNFDVFINYVVRRRRILQPIDQEWITALKYLNSKYLFGIGSLPDGALDLCAANLERAQISDYQGDEQSPPTASLLPNQSQEFQDGDYSILVVLFGRTASALTPLKYQAAGKDGQEATWVLAPESDLSRRLEETAVSAFEQVRNTEYLGYLTVNIRVAEASDTLIVTSVDPTSRIFYPQDASPWDSLVISKTLPGGHPVFLEILLSARLARIPHYVMRNEGCARQHDRLARLYYTILDSTNVTNNRLSPFIGKYDYNGTVLDCCSGSGEFARFAIEHGVEAKYSALDYSVEMTKLPFSRRLYEQPFIIGPIQEVLASAPMHDHVVCFGSMHLLQPFDFISTISQMFLRARRSVTFDVDDLSDTYINNFPDASSEKCWEKLEYNHNHTARVFRFGTPVGWKAVVYGERHFAYKSLVMKEDVYTHSFRFERLE</sequence>
<keyword evidence="2" id="KW-1185">Reference proteome</keyword>
<dbReference type="InterPro" id="IPR029063">
    <property type="entry name" value="SAM-dependent_MTases_sf"/>
</dbReference>
<evidence type="ECO:0000313" key="2">
    <source>
        <dbReference type="Proteomes" id="UP000054337"/>
    </source>
</evidence>
<accession>W7DQK7</accession>
<dbReference type="AlphaFoldDB" id="W7DQK7"/>
<dbReference type="RefSeq" id="XP_014550092.1">
    <property type="nucleotide sequence ID" value="XM_014694606.1"/>
</dbReference>
<dbReference type="EMBL" id="KI968970">
    <property type="protein sequence ID" value="EUN20518.1"/>
    <property type="molecule type" value="Genomic_DNA"/>
</dbReference>
<name>W7DQK7_BIPV3</name>
<evidence type="ECO:0000313" key="1">
    <source>
        <dbReference type="EMBL" id="EUN20518.1"/>
    </source>
</evidence>